<protein>
    <recommendedName>
        <fullName evidence="4">Methyl-accepting transducer domain-containing protein</fullName>
    </recommendedName>
</protein>
<evidence type="ECO:0000313" key="2">
    <source>
        <dbReference type="EMBL" id="EDK35696.1"/>
    </source>
</evidence>
<dbReference type="Proteomes" id="UP000002411">
    <property type="component" value="Chromosome"/>
</dbReference>
<dbReference type="AlphaFoldDB" id="A5N3K0"/>
<evidence type="ECO:0000313" key="3">
    <source>
        <dbReference type="Proteomes" id="UP000002411"/>
    </source>
</evidence>
<feature type="coiled-coil region" evidence="1">
    <location>
        <begin position="34"/>
        <end position="110"/>
    </location>
</feature>
<evidence type="ECO:0008006" key="4">
    <source>
        <dbReference type="Google" id="ProtNLM"/>
    </source>
</evidence>
<proteinExistence type="predicted"/>
<dbReference type="RefSeq" id="WP_012104030.1">
    <property type="nucleotide sequence ID" value="NC_009706.1"/>
</dbReference>
<dbReference type="HOGENOM" id="CLU_2092548_0_0_9"/>
<accession>A5N3K0</accession>
<name>A5N3K0_CLOK5</name>
<evidence type="ECO:0000256" key="1">
    <source>
        <dbReference type="SAM" id="Coils"/>
    </source>
</evidence>
<dbReference type="STRING" id="431943.CKL_3711"/>
<sequence length="116" mass="13110">MAQKNVIDSNKINAEVNENTEQSNKLFLMIENSINDMLTNVDILTEKINQVELNKNSVIQAIRNISDISQESSAGSQQLAASVEEQNNSIEAINENMQELKNIYVELNNIINRFNL</sequence>
<dbReference type="SUPFAM" id="SSF58104">
    <property type="entry name" value="Methyl-accepting chemotaxis protein (MCP) signaling domain"/>
    <property type="match status" value="1"/>
</dbReference>
<organism evidence="2 3">
    <name type="scientific">Clostridium kluyveri (strain ATCC 8527 / DSM 555 / NBRC 12016 / NCIMB 10680 / K1)</name>
    <dbReference type="NCBI Taxonomy" id="431943"/>
    <lineage>
        <taxon>Bacteria</taxon>
        <taxon>Bacillati</taxon>
        <taxon>Bacillota</taxon>
        <taxon>Clostridia</taxon>
        <taxon>Eubacteriales</taxon>
        <taxon>Clostridiaceae</taxon>
        <taxon>Clostridium</taxon>
    </lineage>
</organism>
<reference evidence="2 3" key="1">
    <citation type="journal article" date="2008" name="Proc. Natl. Acad. Sci. U.S.A.">
        <title>The genome of Clostridium kluyveri, a strict anaerobe with unique metabolic features.</title>
        <authorList>
            <person name="Seedorf H."/>
            <person name="Fricke W.F."/>
            <person name="Veith B."/>
            <person name="Brueggemann H."/>
            <person name="Liesegang H."/>
            <person name="Strittmatter A."/>
            <person name="Miethke M."/>
            <person name="Buckel W."/>
            <person name="Hinderberger J."/>
            <person name="Li F."/>
            <person name="Hagemeier C."/>
            <person name="Thauer R.K."/>
            <person name="Gottschalk G."/>
        </authorList>
    </citation>
    <scope>NUCLEOTIDE SEQUENCE [LARGE SCALE GENOMIC DNA]</scope>
    <source>
        <strain evidence="3">ATCC 8527 / DSM 555 / NCIMB 10680</strain>
    </source>
</reference>
<dbReference type="eggNOG" id="COG0840">
    <property type="taxonomic scope" value="Bacteria"/>
</dbReference>
<keyword evidence="1" id="KW-0175">Coiled coil</keyword>
<gene>
    <name evidence="2" type="ordered locus">CKL_3711</name>
</gene>
<dbReference type="KEGG" id="ckl:CKL_3711"/>
<dbReference type="Gene3D" id="1.10.287.950">
    <property type="entry name" value="Methyl-accepting chemotaxis protein"/>
    <property type="match status" value="1"/>
</dbReference>
<dbReference type="EMBL" id="CP000673">
    <property type="protein sequence ID" value="EDK35696.1"/>
    <property type="molecule type" value="Genomic_DNA"/>
</dbReference>
<keyword evidence="3" id="KW-1185">Reference proteome</keyword>